<dbReference type="InterPro" id="IPR024607">
    <property type="entry name" value="Sulfatase_CS"/>
</dbReference>
<sequence>MLSDNKSIRPIRLFFRQKTVGLLCLCVVATGLWYGFTPAHKPARRPNVLFILTDDQGYGDLQLHGNRYLETPNIDLIGREGARFNRFYVSPLCAPSRASFLTGRYHLRTGVVSVSNGLEVMKASEVTLAELLQRYGYRTGCFGKWHNGEHLPNHPNGQGFEEFVGFCAGHWSNYFDTELDHNGKPLKTKGYISDVLTDRAIEFIRKNRDQPFFCYVPFNTPHSPHQVADRYFNPYKAKGLSDELASVYGMVQNMDENIGRLLGTLAELGIDEETIVVFSTDNGPNGNRFNAGMKGIKGSVDEGGVRVPFFVRWPGKIRPQLIRPIAAHIDLVPTLTDLLALPAPKTAHYDGISLADQLLGRPVKTAANRVIFTHVAQLARELSAVPAAIRSERFRWVKTARETALYDMQADSLQTTNIAHRYPDTLRAFEELYTRWFSTVSAATNPGSRPTPIGEGRRQQVLPAHEAQFTGQVRFNEGHGWAHDWLTNWQTPTDSIWWEVTSRHTKRYAVGIQYTCPPDQTGSVVRISTTTSTRQATLAKAYDPPTMPSPDRVPRKEAYEKPWAVMPVGIITIGPGEQRLMLTAPKVAGKRVADVKGIVLSEIVP</sequence>
<reference evidence="7 8" key="1">
    <citation type="submission" date="2018-08" db="EMBL/GenBank/DDBJ databases">
        <title>Fibrisoma montanum sp. nov., isolated from Danxia mountain soil.</title>
        <authorList>
            <person name="Huang Y."/>
        </authorList>
    </citation>
    <scope>NUCLEOTIDE SEQUENCE [LARGE SCALE GENOMIC DNA]</scope>
    <source>
        <strain evidence="7 8">HYT19</strain>
    </source>
</reference>
<keyword evidence="5" id="KW-1133">Transmembrane helix</keyword>
<comment type="caution">
    <text evidence="7">The sequence shown here is derived from an EMBL/GenBank/DDBJ whole genome shotgun (WGS) entry which is preliminary data.</text>
</comment>
<feature type="transmembrane region" description="Helical" evidence="5">
    <location>
        <begin position="20"/>
        <end position="36"/>
    </location>
</feature>
<keyword evidence="5" id="KW-0812">Transmembrane</keyword>
<feature type="domain" description="Sulfatase N-terminal" evidence="6">
    <location>
        <begin position="46"/>
        <end position="339"/>
    </location>
</feature>
<evidence type="ECO:0000256" key="1">
    <source>
        <dbReference type="ARBA" id="ARBA00008779"/>
    </source>
</evidence>
<proteinExistence type="inferred from homology"/>
<dbReference type="PROSITE" id="PS00523">
    <property type="entry name" value="SULFATASE_1"/>
    <property type="match status" value="1"/>
</dbReference>
<keyword evidence="3" id="KW-0378">Hydrolase</keyword>
<evidence type="ECO:0000313" key="8">
    <source>
        <dbReference type="Proteomes" id="UP000283523"/>
    </source>
</evidence>
<evidence type="ECO:0000313" key="7">
    <source>
        <dbReference type="EMBL" id="RIV23808.1"/>
    </source>
</evidence>
<keyword evidence="4" id="KW-0106">Calcium</keyword>
<protein>
    <recommendedName>
        <fullName evidence="6">Sulfatase N-terminal domain-containing protein</fullName>
    </recommendedName>
</protein>
<evidence type="ECO:0000256" key="2">
    <source>
        <dbReference type="ARBA" id="ARBA00022723"/>
    </source>
</evidence>
<name>A0A418MBR0_9BACT</name>
<dbReference type="CDD" id="cd16146">
    <property type="entry name" value="ARS_like"/>
    <property type="match status" value="1"/>
</dbReference>
<dbReference type="Gene3D" id="3.40.720.10">
    <property type="entry name" value="Alkaline Phosphatase, subunit A"/>
    <property type="match status" value="1"/>
</dbReference>
<dbReference type="GO" id="GO:0046872">
    <property type="term" value="F:metal ion binding"/>
    <property type="evidence" value="ECO:0007669"/>
    <property type="project" value="UniProtKB-KW"/>
</dbReference>
<dbReference type="InterPro" id="IPR017850">
    <property type="entry name" value="Alkaline_phosphatase_core_sf"/>
</dbReference>
<evidence type="ECO:0000256" key="4">
    <source>
        <dbReference type="ARBA" id="ARBA00022837"/>
    </source>
</evidence>
<evidence type="ECO:0000256" key="3">
    <source>
        <dbReference type="ARBA" id="ARBA00022801"/>
    </source>
</evidence>
<dbReference type="Pfam" id="PF00884">
    <property type="entry name" value="Sulfatase"/>
    <property type="match status" value="1"/>
</dbReference>
<dbReference type="InterPro" id="IPR000917">
    <property type="entry name" value="Sulfatase_N"/>
</dbReference>
<gene>
    <name evidence="7" type="ORF">DYU11_12635</name>
</gene>
<keyword evidence="2" id="KW-0479">Metal-binding</keyword>
<dbReference type="SUPFAM" id="SSF53649">
    <property type="entry name" value="Alkaline phosphatase-like"/>
    <property type="match status" value="1"/>
</dbReference>
<dbReference type="EMBL" id="QXED01000003">
    <property type="protein sequence ID" value="RIV23808.1"/>
    <property type="molecule type" value="Genomic_DNA"/>
</dbReference>
<dbReference type="PANTHER" id="PTHR42693">
    <property type="entry name" value="ARYLSULFATASE FAMILY MEMBER"/>
    <property type="match status" value="1"/>
</dbReference>
<dbReference type="GO" id="GO:0004065">
    <property type="term" value="F:arylsulfatase activity"/>
    <property type="evidence" value="ECO:0007669"/>
    <property type="project" value="TreeGrafter"/>
</dbReference>
<evidence type="ECO:0000256" key="5">
    <source>
        <dbReference type="SAM" id="Phobius"/>
    </source>
</evidence>
<evidence type="ECO:0000259" key="6">
    <source>
        <dbReference type="Pfam" id="PF00884"/>
    </source>
</evidence>
<comment type="similarity">
    <text evidence="1">Belongs to the sulfatase family.</text>
</comment>
<organism evidence="7 8">
    <name type="scientific">Fibrisoma montanum</name>
    <dbReference type="NCBI Taxonomy" id="2305895"/>
    <lineage>
        <taxon>Bacteria</taxon>
        <taxon>Pseudomonadati</taxon>
        <taxon>Bacteroidota</taxon>
        <taxon>Cytophagia</taxon>
        <taxon>Cytophagales</taxon>
        <taxon>Spirosomataceae</taxon>
        <taxon>Fibrisoma</taxon>
    </lineage>
</organism>
<accession>A0A418MBR0</accession>
<dbReference type="AlphaFoldDB" id="A0A418MBR0"/>
<dbReference type="InterPro" id="IPR050738">
    <property type="entry name" value="Sulfatase"/>
</dbReference>
<dbReference type="Proteomes" id="UP000283523">
    <property type="component" value="Unassembled WGS sequence"/>
</dbReference>
<dbReference type="PANTHER" id="PTHR42693:SF53">
    <property type="entry name" value="ENDO-4-O-SULFATASE"/>
    <property type="match status" value="1"/>
</dbReference>
<keyword evidence="8" id="KW-1185">Reference proteome</keyword>
<keyword evidence="5" id="KW-0472">Membrane</keyword>
<dbReference type="OrthoDB" id="9764377at2"/>